<proteinExistence type="predicted"/>
<organism evidence="2 3">
    <name type="scientific">Trichinella nativa</name>
    <dbReference type="NCBI Taxonomy" id="6335"/>
    <lineage>
        <taxon>Eukaryota</taxon>
        <taxon>Metazoa</taxon>
        <taxon>Ecdysozoa</taxon>
        <taxon>Nematoda</taxon>
        <taxon>Enoplea</taxon>
        <taxon>Dorylaimia</taxon>
        <taxon>Trichinellida</taxon>
        <taxon>Trichinellidae</taxon>
        <taxon>Trichinella</taxon>
    </lineage>
</organism>
<dbReference type="EMBL" id="LVZM01018922">
    <property type="protein sequence ID" value="OUC41924.1"/>
    <property type="molecule type" value="Genomic_DNA"/>
</dbReference>
<protein>
    <submittedName>
        <fullName evidence="2">Uncharacterized protein</fullName>
    </submittedName>
</protein>
<feature type="compositionally biased region" description="Polar residues" evidence="1">
    <location>
        <begin position="143"/>
        <end position="158"/>
    </location>
</feature>
<feature type="non-terminal residue" evidence="2">
    <location>
        <position position="158"/>
    </location>
</feature>
<gene>
    <name evidence="2" type="ORF">D917_10588</name>
</gene>
<dbReference type="AlphaFoldDB" id="A0A1Y3E9X7"/>
<name>A0A1Y3E9X7_9BILA</name>
<accession>A0A1Y3E9X7</accession>
<evidence type="ECO:0000313" key="2">
    <source>
        <dbReference type="EMBL" id="OUC41924.1"/>
    </source>
</evidence>
<comment type="caution">
    <text evidence="2">The sequence shown here is derived from an EMBL/GenBank/DDBJ whole genome shotgun (WGS) entry which is preliminary data.</text>
</comment>
<evidence type="ECO:0000313" key="3">
    <source>
        <dbReference type="Proteomes" id="UP000243006"/>
    </source>
</evidence>
<feature type="region of interest" description="Disordered" evidence="1">
    <location>
        <begin position="136"/>
        <end position="158"/>
    </location>
</feature>
<reference evidence="2 3" key="1">
    <citation type="submission" date="2015-04" db="EMBL/GenBank/DDBJ databases">
        <title>Draft genome of the roundworm Trichinella nativa.</title>
        <authorList>
            <person name="Mitreva M."/>
        </authorList>
    </citation>
    <scope>NUCLEOTIDE SEQUENCE [LARGE SCALE GENOMIC DNA]</scope>
    <source>
        <strain evidence="2 3">ISS45</strain>
    </source>
</reference>
<dbReference type="Proteomes" id="UP000243006">
    <property type="component" value="Unassembled WGS sequence"/>
</dbReference>
<sequence length="158" mass="16463">MQDVPTQPALSRPDLLFSPFLWPNSVLANSGSGIVAGGQPFHGSTASGLSSTVFSEPSSSSATLNASVSTASSLLKVAISTLPYLLPVQAAGPLLNSTAAAYTLASAYLATNAHWLNVLEVSVVERSQREAMVMLSPMDPPSRHSSPQSVEQQLPIQT</sequence>
<evidence type="ECO:0000256" key="1">
    <source>
        <dbReference type="SAM" id="MobiDB-lite"/>
    </source>
</evidence>